<feature type="signal peptide" evidence="1">
    <location>
        <begin position="1"/>
        <end position="18"/>
    </location>
</feature>
<keyword evidence="1" id="KW-0732">Signal</keyword>
<evidence type="ECO:0000313" key="2">
    <source>
        <dbReference type="EMBL" id="KAH7435428.1"/>
    </source>
</evidence>
<evidence type="ECO:0000256" key="1">
    <source>
        <dbReference type="SAM" id="SignalP"/>
    </source>
</evidence>
<proteinExistence type="predicted"/>
<reference evidence="2" key="1">
    <citation type="submission" date="2021-08" db="EMBL/GenBank/DDBJ databases">
        <title>WGS assembly of Ceratopteris richardii.</title>
        <authorList>
            <person name="Marchant D.B."/>
            <person name="Chen G."/>
            <person name="Jenkins J."/>
            <person name="Shu S."/>
            <person name="Leebens-Mack J."/>
            <person name="Grimwood J."/>
            <person name="Schmutz J."/>
            <person name="Soltis P."/>
            <person name="Soltis D."/>
            <person name="Chen Z.-H."/>
        </authorList>
    </citation>
    <scope>NUCLEOTIDE SEQUENCE</scope>
    <source>
        <strain evidence="2">Whitten #5841</strain>
        <tissue evidence="2">Leaf</tissue>
    </source>
</reference>
<gene>
    <name evidence="2" type="ORF">KP509_06G064600</name>
</gene>
<dbReference type="EMBL" id="CM035411">
    <property type="protein sequence ID" value="KAH7435428.1"/>
    <property type="molecule type" value="Genomic_DNA"/>
</dbReference>
<dbReference type="Proteomes" id="UP000825935">
    <property type="component" value="Chromosome 6"/>
</dbReference>
<name>A0A8T2UL20_CERRI</name>
<dbReference type="AlphaFoldDB" id="A0A8T2UL20"/>
<evidence type="ECO:0000313" key="3">
    <source>
        <dbReference type="Proteomes" id="UP000825935"/>
    </source>
</evidence>
<protein>
    <submittedName>
        <fullName evidence="2">Uncharacterized protein</fullName>
    </submittedName>
</protein>
<feature type="chain" id="PRO_5035859245" evidence="1">
    <location>
        <begin position="19"/>
        <end position="37"/>
    </location>
</feature>
<comment type="caution">
    <text evidence="2">The sequence shown here is derived from an EMBL/GenBank/DDBJ whole genome shotgun (WGS) entry which is preliminary data.</text>
</comment>
<sequence length="37" mass="4013">MCLLHFSSVLFISSSICSVKLLFKGLTGFAVVSVLHQ</sequence>
<keyword evidence="3" id="KW-1185">Reference proteome</keyword>
<accession>A0A8T2UL20</accession>
<organism evidence="2 3">
    <name type="scientific">Ceratopteris richardii</name>
    <name type="common">Triangle waterfern</name>
    <dbReference type="NCBI Taxonomy" id="49495"/>
    <lineage>
        <taxon>Eukaryota</taxon>
        <taxon>Viridiplantae</taxon>
        <taxon>Streptophyta</taxon>
        <taxon>Embryophyta</taxon>
        <taxon>Tracheophyta</taxon>
        <taxon>Polypodiopsida</taxon>
        <taxon>Polypodiidae</taxon>
        <taxon>Polypodiales</taxon>
        <taxon>Pteridineae</taxon>
        <taxon>Pteridaceae</taxon>
        <taxon>Parkerioideae</taxon>
        <taxon>Ceratopteris</taxon>
    </lineage>
</organism>